<dbReference type="AlphaFoldDB" id="A0A3S3NHX3"/>
<dbReference type="STRING" id="1965070.A0A3S3NHX3"/>
<dbReference type="Proteomes" id="UP000285301">
    <property type="component" value="Unassembled WGS sequence"/>
</dbReference>
<sequence length="182" mass="20394">MIAELKSRHIAEHTAYDRGRLLQDVADSLGQIRAAILPLLEIPKTAVSGAEHRQETNNLKPSYFRDLIQELMKEHFDCEGKPMLQSKVNKAIVNGIQGIQSGTKSSSKSSSKEDKKKDDKKKNKLKFEPVMFSAPPPAPGFVVNRDPPSGQSDDWNEEWEHENNMPNGNCGSNTNNENEPWP</sequence>
<name>A0A3S3NHX3_9ACAR</name>
<keyword evidence="3" id="KW-1185">Reference proteome</keyword>
<feature type="compositionally biased region" description="Low complexity" evidence="1">
    <location>
        <begin position="164"/>
        <end position="182"/>
    </location>
</feature>
<proteinExistence type="predicted"/>
<gene>
    <name evidence="2" type="ORF">B4U79_13290</name>
</gene>
<evidence type="ECO:0000313" key="3">
    <source>
        <dbReference type="Proteomes" id="UP000285301"/>
    </source>
</evidence>
<evidence type="ECO:0000256" key="1">
    <source>
        <dbReference type="SAM" id="MobiDB-lite"/>
    </source>
</evidence>
<reference evidence="2 3" key="1">
    <citation type="journal article" date="2018" name="Gigascience">
        <title>Genomes of trombidid mites reveal novel predicted allergens and laterally-transferred genes associated with secondary metabolism.</title>
        <authorList>
            <person name="Dong X."/>
            <person name="Chaisiri K."/>
            <person name="Xia D."/>
            <person name="Armstrong S.D."/>
            <person name="Fang Y."/>
            <person name="Donnelly M.J."/>
            <person name="Kadowaki T."/>
            <person name="McGarry J.W."/>
            <person name="Darby A.C."/>
            <person name="Makepeace B.L."/>
        </authorList>
    </citation>
    <scope>NUCLEOTIDE SEQUENCE [LARGE SCALE GENOMIC DNA]</scope>
    <source>
        <strain evidence="2">UoL-WK</strain>
    </source>
</reference>
<protein>
    <submittedName>
        <fullName evidence="2">Uncharacterized protein</fullName>
    </submittedName>
</protein>
<dbReference type="EMBL" id="NCKU01006937">
    <property type="protein sequence ID" value="RWS03029.1"/>
    <property type="molecule type" value="Genomic_DNA"/>
</dbReference>
<comment type="caution">
    <text evidence="2">The sequence shown here is derived from an EMBL/GenBank/DDBJ whole genome shotgun (WGS) entry which is preliminary data.</text>
</comment>
<feature type="compositionally biased region" description="Basic and acidic residues" evidence="1">
    <location>
        <begin position="110"/>
        <end position="127"/>
    </location>
</feature>
<organism evidence="2 3">
    <name type="scientific">Dinothrombium tinctorium</name>
    <dbReference type="NCBI Taxonomy" id="1965070"/>
    <lineage>
        <taxon>Eukaryota</taxon>
        <taxon>Metazoa</taxon>
        <taxon>Ecdysozoa</taxon>
        <taxon>Arthropoda</taxon>
        <taxon>Chelicerata</taxon>
        <taxon>Arachnida</taxon>
        <taxon>Acari</taxon>
        <taxon>Acariformes</taxon>
        <taxon>Trombidiformes</taxon>
        <taxon>Prostigmata</taxon>
        <taxon>Anystina</taxon>
        <taxon>Parasitengona</taxon>
        <taxon>Trombidioidea</taxon>
        <taxon>Trombidiidae</taxon>
        <taxon>Dinothrombium</taxon>
    </lineage>
</organism>
<accession>A0A3S3NHX3</accession>
<evidence type="ECO:0000313" key="2">
    <source>
        <dbReference type="EMBL" id="RWS03029.1"/>
    </source>
</evidence>
<feature type="region of interest" description="Disordered" evidence="1">
    <location>
        <begin position="96"/>
        <end position="182"/>
    </location>
</feature>